<feature type="compositionally biased region" description="Acidic residues" evidence="1">
    <location>
        <begin position="95"/>
        <end position="105"/>
    </location>
</feature>
<evidence type="ECO:0000313" key="6">
    <source>
        <dbReference type="Proteomes" id="UP001156881"/>
    </source>
</evidence>
<dbReference type="PROSITE" id="PS51257">
    <property type="entry name" value="PROKAR_LIPOPROTEIN"/>
    <property type="match status" value="1"/>
</dbReference>
<organism evidence="4 5">
    <name type="scientific">Methylobacterium brachythecii</name>
    <dbReference type="NCBI Taxonomy" id="1176177"/>
    <lineage>
        <taxon>Bacteria</taxon>
        <taxon>Pseudomonadati</taxon>
        <taxon>Pseudomonadota</taxon>
        <taxon>Alphaproteobacteria</taxon>
        <taxon>Hyphomicrobiales</taxon>
        <taxon>Methylobacteriaceae</taxon>
        <taxon>Methylobacterium</taxon>
    </lineage>
</organism>
<feature type="compositionally biased region" description="Basic and acidic residues" evidence="1">
    <location>
        <begin position="106"/>
        <end position="116"/>
    </location>
</feature>
<evidence type="ECO:0000313" key="3">
    <source>
        <dbReference type="EMBL" id="GLS44506.1"/>
    </source>
</evidence>
<evidence type="ECO:0008006" key="7">
    <source>
        <dbReference type="Google" id="ProtNLM"/>
    </source>
</evidence>
<comment type="caution">
    <text evidence="4">The sequence shown here is derived from an EMBL/GenBank/DDBJ whole genome shotgun (WGS) entry which is preliminary data.</text>
</comment>
<reference evidence="3" key="1">
    <citation type="journal article" date="2014" name="Int. J. Syst. Evol. Microbiol.">
        <title>Complete genome of a new Firmicutes species belonging to the dominant human colonic microbiota ('Ruminococcus bicirculans') reveals two chromosomes and a selective capacity to utilize plant glucans.</title>
        <authorList>
            <consortium name="NISC Comparative Sequencing Program"/>
            <person name="Wegmann U."/>
            <person name="Louis P."/>
            <person name="Goesmann A."/>
            <person name="Henrissat B."/>
            <person name="Duncan S.H."/>
            <person name="Flint H.J."/>
        </authorList>
    </citation>
    <scope>NUCLEOTIDE SEQUENCE</scope>
    <source>
        <strain evidence="3">NBRC 107710</strain>
    </source>
</reference>
<evidence type="ECO:0000313" key="5">
    <source>
        <dbReference type="Proteomes" id="UP000517759"/>
    </source>
</evidence>
<gene>
    <name evidence="3" type="ORF">GCM10007884_24940</name>
    <name evidence="4" type="ORF">GGR33_001604</name>
</gene>
<reference evidence="4 5" key="3">
    <citation type="submission" date="2020-08" db="EMBL/GenBank/DDBJ databases">
        <title>Genomic Encyclopedia of Type Strains, Phase IV (KMG-IV): sequencing the most valuable type-strain genomes for metagenomic binning, comparative biology and taxonomic classification.</title>
        <authorList>
            <person name="Goeker M."/>
        </authorList>
    </citation>
    <scope>NUCLEOTIDE SEQUENCE [LARGE SCALE GENOMIC DNA]</scope>
    <source>
        <strain evidence="4 5">DSM 24105</strain>
    </source>
</reference>
<evidence type="ECO:0000256" key="1">
    <source>
        <dbReference type="SAM" id="MobiDB-lite"/>
    </source>
</evidence>
<dbReference type="EMBL" id="BSPG01000012">
    <property type="protein sequence ID" value="GLS44506.1"/>
    <property type="molecule type" value="Genomic_DNA"/>
</dbReference>
<proteinExistence type="predicted"/>
<dbReference type="RefSeq" id="WP_183503756.1">
    <property type="nucleotide sequence ID" value="NZ_BSPG01000012.1"/>
</dbReference>
<reference evidence="3" key="4">
    <citation type="submission" date="2023-01" db="EMBL/GenBank/DDBJ databases">
        <title>Draft genome sequence of Methylobacterium brachythecii strain NBRC 107710.</title>
        <authorList>
            <person name="Sun Q."/>
            <person name="Mori K."/>
        </authorList>
    </citation>
    <scope>NUCLEOTIDE SEQUENCE</scope>
    <source>
        <strain evidence="3">NBRC 107710</strain>
    </source>
</reference>
<protein>
    <recommendedName>
        <fullName evidence="7">Photosystem reaction center subunit H</fullName>
    </recommendedName>
</protein>
<evidence type="ECO:0000256" key="2">
    <source>
        <dbReference type="SAM" id="SignalP"/>
    </source>
</evidence>
<dbReference type="AlphaFoldDB" id="A0A7W6AIA2"/>
<dbReference type="EMBL" id="JACIDN010000003">
    <property type="protein sequence ID" value="MBB3902109.1"/>
    <property type="molecule type" value="Genomic_DNA"/>
</dbReference>
<keyword evidence="2" id="KW-0732">Signal</keyword>
<feature type="region of interest" description="Disordered" evidence="1">
    <location>
        <begin position="87"/>
        <end position="116"/>
    </location>
</feature>
<feature type="chain" id="PRO_5030774138" description="Photosystem reaction center subunit H" evidence="2">
    <location>
        <begin position="22"/>
        <end position="116"/>
    </location>
</feature>
<feature type="signal peptide" evidence="2">
    <location>
        <begin position="1"/>
        <end position="21"/>
    </location>
</feature>
<accession>A0A7W6AIA2</accession>
<evidence type="ECO:0000313" key="4">
    <source>
        <dbReference type="EMBL" id="MBB3902109.1"/>
    </source>
</evidence>
<reference evidence="6" key="2">
    <citation type="journal article" date="2019" name="Int. J. Syst. Evol. Microbiol.">
        <title>The Global Catalogue of Microorganisms (GCM) 10K type strain sequencing project: providing services to taxonomists for standard genome sequencing and annotation.</title>
        <authorList>
            <consortium name="The Broad Institute Genomics Platform"/>
            <consortium name="The Broad Institute Genome Sequencing Center for Infectious Disease"/>
            <person name="Wu L."/>
            <person name="Ma J."/>
        </authorList>
    </citation>
    <scope>NUCLEOTIDE SEQUENCE [LARGE SCALE GENOMIC DNA]</scope>
    <source>
        <strain evidence="6">NBRC 107710</strain>
    </source>
</reference>
<name>A0A7W6AIA2_9HYPH</name>
<dbReference type="Proteomes" id="UP001156881">
    <property type="component" value="Unassembled WGS sequence"/>
</dbReference>
<sequence length="116" mass="12717">MRSALPMAFAILLASGCAASAACDVKGLKLEEEIVGKKELQAPANEQTVRDLRTLRDAAIVLDAFKFEPECERLVAIVRQLTAQPIKTIERGGDTDEEKAEEIEQEREPKAPAKPK</sequence>
<keyword evidence="6" id="KW-1185">Reference proteome</keyword>
<dbReference type="Proteomes" id="UP000517759">
    <property type="component" value="Unassembled WGS sequence"/>
</dbReference>